<evidence type="ECO:0000256" key="1">
    <source>
        <dbReference type="SAM" id="MobiDB-lite"/>
    </source>
</evidence>
<organism evidence="3 4">
    <name type="scientific">Favolaschia claudopus</name>
    <dbReference type="NCBI Taxonomy" id="2862362"/>
    <lineage>
        <taxon>Eukaryota</taxon>
        <taxon>Fungi</taxon>
        <taxon>Dikarya</taxon>
        <taxon>Basidiomycota</taxon>
        <taxon>Agaricomycotina</taxon>
        <taxon>Agaricomycetes</taxon>
        <taxon>Agaricomycetidae</taxon>
        <taxon>Agaricales</taxon>
        <taxon>Marasmiineae</taxon>
        <taxon>Mycenaceae</taxon>
        <taxon>Favolaschia</taxon>
    </lineage>
</organism>
<protein>
    <submittedName>
        <fullName evidence="3">Uncharacterized protein</fullName>
    </submittedName>
</protein>
<evidence type="ECO:0000313" key="4">
    <source>
        <dbReference type="Proteomes" id="UP001362999"/>
    </source>
</evidence>
<accession>A0AAW0C4F8</accession>
<reference evidence="3 4" key="1">
    <citation type="journal article" date="2024" name="J Genomics">
        <title>Draft genome sequencing and assembly of Favolaschia claudopus CIRM-BRFM 2984 isolated from oak limbs.</title>
        <authorList>
            <person name="Navarro D."/>
            <person name="Drula E."/>
            <person name="Chaduli D."/>
            <person name="Cazenave R."/>
            <person name="Ahrendt S."/>
            <person name="Wang J."/>
            <person name="Lipzen A."/>
            <person name="Daum C."/>
            <person name="Barry K."/>
            <person name="Grigoriev I.V."/>
            <person name="Favel A."/>
            <person name="Rosso M.N."/>
            <person name="Martin F."/>
        </authorList>
    </citation>
    <scope>NUCLEOTIDE SEQUENCE [LARGE SCALE GENOMIC DNA]</scope>
    <source>
        <strain evidence="3 4">CIRM-BRFM 2984</strain>
    </source>
</reference>
<evidence type="ECO:0000313" key="2">
    <source>
        <dbReference type="EMBL" id="KAK7033764.1"/>
    </source>
</evidence>
<gene>
    <name evidence="2" type="ORF">R3P38DRAFT_3351536</name>
    <name evidence="3" type="ORF">R3P38DRAFT_3351538</name>
</gene>
<feature type="compositionally biased region" description="Polar residues" evidence="1">
    <location>
        <begin position="243"/>
        <end position="260"/>
    </location>
</feature>
<keyword evidence="4" id="KW-1185">Reference proteome</keyword>
<evidence type="ECO:0000313" key="3">
    <source>
        <dbReference type="EMBL" id="KAK7033768.1"/>
    </source>
</evidence>
<dbReference type="AlphaFoldDB" id="A0AAW0C4F8"/>
<dbReference type="Proteomes" id="UP001362999">
    <property type="component" value="Unassembled WGS sequence"/>
</dbReference>
<dbReference type="EMBL" id="JAWWNJ010000022">
    <property type="protein sequence ID" value="KAK7033768.1"/>
    <property type="molecule type" value="Genomic_DNA"/>
</dbReference>
<feature type="region of interest" description="Disordered" evidence="1">
    <location>
        <begin position="233"/>
        <end position="266"/>
    </location>
</feature>
<name>A0AAW0C4F8_9AGAR</name>
<sequence length="266" mass="29604">MQGLSLHGRREAARHFDYTELRPSSGASSAFSPGILPPAGKSCPPCLNQRVPPELHQLFSSSRKRRAAALYRGEYIELLPASDISRQKPPSRLKPAAFPQASRALWLVGTAPLRGADLSLYRNDSRERHPQMMKILPPAGKSRSSKLKATSSRATLLVDAPRSGANVRVYRFSSAEQHYKFRTCNLTQVEFPIASGIRFFAVRRANFAMGSPRAALYRSSKLKINIKISISRRPPSDVRKVGSPQSCQHQRRTQNSTFDFSASAER</sequence>
<comment type="caution">
    <text evidence="3">The sequence shown here is derived from an EMBL/GenBank/DDBJ whole genome shotgun (WGS) entry which is preliminary data.</text>
</comment>
<dbReference type="EMBL" id="JAWWNJ010000022">
    <property type="protein sequence ID" value="KAK7033764.1"/>
    <property type="molecule type" value="Genomic_DNA"/>
</dbReference>
<proteinExistence type="predicted"/>